<proteinExistence type="predicted"/>
<evidence type="ECO:0000313" key="3">
    <source>
        <dbReference type="Proteomes" id="UP001139158"/>
    </source>
</evidence>
<dbReference type="PANTHER" id="PTHR47396">
    <property type="entry name" value="TYPE I RESTRICTION ENZYME ECOKI R PROTEIN"/>
    <property type="match status" value="1"/>
</dbReference>
<name>A0A9X1MGQ5_9MICC</name>
<evidence type="ECO:0000259" key="1">
    <source>
        <dbReference type="Pfam" id="PF04851"/>
    </source>
</evidence>
<reference evidence="2" key="1">
    <citation type="submission" date="2021-10" db="EMBL/GenBank/DDBJ databases">
        <title>Novel species in genus Arthrobacter.</title>
        <authorList>
            <person name="Liu Y."/>
        </authorList>
    </citation>
    <scope>NUCLEOTIDE SEQUENCE</scope>
    <source>
        <strain evidence="2">Zg-Y453</strain>
    </source>
</reference>
<keyword evidence="3" id="KW-1185">Reference proteome</keyword>
<dbReference type="Pfam" id="PF04851">
    <property type="entry name" value="ResIII"/>
    <property type="match status" value="1"/>
</dbReference>
<dbReference type="SUPFAM" id="SSF52540">
    <property type="entry name" value="P-loop containing nucleoside triphosphate hydrolases"/>
    <property type="match status" value="2"/>
</dbReference>
<dbReference type="GO" id="GO:0003677">
    <property type="term" value="F:DNA binding"/>
    <property type="evidence" value="ECO:0007669"/>
    <property type="project" value="InterPro"/>
</dbReference>
<evidence type="ECO:0000313" key="2">
    <source>
        <dbReference type="EMBL" id="MCC3299296.1"/>
    </source>
</evidence>
<dbReference type="GO" id="GO:0004386">
    <property type="term" value="F:helicase activity"/>
    <property type="evidence" value="ECO:0007669"/>
    <property type="project" value="UniProtKB-KW"/>
</dbReference>
<dbReference type="InterPro" id="IPR050742">
    <property type="entry name" value="Helicase_Restrict-Modif_Enz"/>
</dbReference>
<dbReference type="Gene3D" id="3.40.50.300">
    <property type="entry name" value="P-loop containing nucleotide triphosphate hydrolases"/>
    <property type="match status" value="2"/>
</dbReference>
<organism evidence="2 3">
    <name type="scientific">Arthrobacter caoxuetaonis</name>
    <dbReference type="NCBI Taxonomy" id="2886935"/>
    <lineage>
        <taxon>Bacteria</taxon>
        <taxon>Bacillati</taxon>
        <taxon>Actinomycetota</taxon>
        <taxon>Actinomycetes</taxon>
        <taxon>Micrococcales</taxon>
        <taxon>Micrococcaceae</taxon>
        <taxon>Arthrobacter</taxon>
    </lineage>
</organism>
<dbReference type="InterPro" id="IPR027417">
    <property type="entry name" value="P-loop_NTPase"/>
</dbReference>
<feature type="domain" description="Helicase/UvrB N-terminal" evidence="1">
    <location>
        <begin position="3"/>
        <end position="218"/>
    </location>
</feature>
<dbReference type="InterPro" id="IPR006935">
    <property type="entry name" value="Helicase/UvrB_N"/>
</dbReference>
<keyword evidence="2" id="KW-0378">Hydrolase</keyword>
<dbReference type="AlphaFoldDB" id="A0A9X1MGQ5"/>
<dbReference type="EMBL" id="JAJFZV010000018">
    <property type="protein sequence ID" value="MCC3299296.1"/>
    <property type="molecule type" value="Genomic_DNA"/>
</dbReference>
<keyword evidence="2" id="KW-0067">ATP-binding</keyword>
<dbReference type="Proteomes" id="UP001139158">
    <property type="component" value="Unassembled WGS sequence"/>
</dbReference>
<dbReference type="GO" id="GO:0016787">
    <property type="term" value="F:hydrolase activity"/>
    <property type="evidence" value="ECO:0007669"/>
    <property type="project" value="InterPro"/>
</dbReference>
<protein>
    <submittedName>
        <fullName evidence="2">DEAD/DEAH box helicase family protein</fullName>
    </submittedName>
</protein>
<sequence>MKFTLTDYQHDVTNTVVQRLNSAVAMFDNDGGRTAVGLTAPTGAGKTVVATAVLEKLLFGGGIQSPNRNLTVLWLTDDPSLNEQSKDKILKASSVIQPSQIEMIDSTYDRDSLEPGKIHFLNIGRLTKGATGHTVTGDNRRWSLWETIGNTVARRNRDFLFIVDEAHRGSSVKAGDKKTIMRTILDGGPVEVPDASGAVRTIVNPPVAVMLGISATPAKFEAAMRSNDSDRMLMKVSADIMKVRESGMIKDLIQVNHPTDNQPTDDTLVRAAVRDLKEYDKLWAEEASISGRARSVNPLLVIQVPDKISAAAVGTLVASLTDEWTELQHQPGTPVPIVHSFGEKSPIDLPGGRVIPHMAPELIEENTHVRVVIFKAALTTGWDCPRAEVMVSLRAAKEHTAIAQLIGRMVRTPVAGRIEEPGLEELNSVSLYLPHYSRDEVARVVMSFVGDADIEIPVSVNPVVFERAAGLPEALWELELPTETKPRKLFTSQTARLATLGSRLDNLGIQNPFNPSVTLTEEVEQRVTAILMAEYARLKTGIDEEADGLLEVTYDRVGYDQYDGRDRGVTALKVRASAENLRELKAKALKGMPDASGSWLYAALYEDLDDDQEAITRLSAMASNDDIISTLEASAAALIDSWRQAFNPAVSRLGTADKTALDEIWHPHGQPLRGTFTLPKTVKTKTQKLVPGKVQACVEDIETFTGHVFAAADGKFPMVATGWEREVIEKELAQVGLIGWYRNPASASQGLSVSYTEGKVDKSLYPDFLFFHEVDGELAVDLVDPHNHNLADAPGKWSALARFARENPGVFRRVTAVIRNSNGILKGLDLAGRASTVVEDRLAACSGGEDIAQVFEEFGGNY</sequence>
<dbReference type="GO" id="GO:0005829">
    <property type="term" value="C:cytosol"/>
    <property type="evidence" value="ECO:0007669"/>
    <property type="project" value="TreeGrafter"/>
</dbReference>
<comment type="caution">
    <text evidence="2">The sequence shown here is derived from an EMBL/GenBank/DDBJ whole genome shotgun (WGS) entry which is preliminary data.</text>
</comment>
<dbReference type="RefSeq" id="WP_227897283.1">
    <property type="nucleotide sequence ID" value="NZ_CP099467.1"/>
</dbReference>
<keyword evidence="2" id="KW-0547">Nucleotide-binding</keyword>
<gene>
    <name evidence="2" type="ORF">LJ757_16010</name>
</gene>
<dbReference type="GO" id="GO:0005524">
    <property type="term" value="F:ATP binding"/>
    <property type="evidence" value="ECO:0007669"/>
    <property type="project" value="InterPro"/>
</dbReference>
<accession>A0A9X1MGQ5</accession>
<keyword evidence="2" id="KW-0347">Helicase</keyword>
<dbReference type="PANTHER" id="PTHR47396:SF1">
    <property type="entry name" value="ATP-DEPENDENT HELICASE IRC3-RELATED"/>
    <property type="match status" value="1"/>
</dbReference>